<feature type="compositionally biased region" description="Acidic residues" evidence="3">
    <location>
        <begin position="446"/>
        <end position="495"/>
    </location>
</feature>
<feature type="region of interest" description="Disordered" evidence="3">
    <location>
        <begin position="586"/>
        <end position="634"/>
    </location>
</feature>
<feature type="compositionally biased region" description="Basic and acidic residues" evidence="3">
    <location>
        <begin position="58"/>
        <end position="67"/>
    </location>
</feature>
<reference evidence="5 6" key="1">
    <citation type="submission" date="2015-05" db="EMBL/GenBank/DDBJ databases">
        <title>Distinctive expansion of gene families associated with plant cell wall degradation and secondary metabolism in the genomes of grapevine trunk pathogens.</title>
        <authorList>
            <person name="Lawrence D.P."/>
            <person name="Travadon R."/>
            <person name="Rolshausen P.E."/>
            <person name="Baumgartner K."/>
        </authorList>
    </citation>
    <scope>NUCLEOTIDE SEQUENCE [LARGE SCALE GENOMIC DNA]</scope>
    <source>
        <strain evidence="5">UCRPC4</strain>
    </source>
</reference>
<name>A0A0G2HAR8_PHACM</name>
<feature type="compositionally biased region" description="Basic and acidic residues" evidence="3">
    <location>
        <begin position="525"/>
        <end position="535"/>
    </location>
</feature>
<organism evidence="5 6">
    <name type="scientific">Phaeomoniella chlamydospora</name>
    <name type="common">Phaeoacremonium chlamydosporum</name>
    <dbReference type="NCBI Taxonomy" id="158046"/>
    <lineage>
        <taxon>Eukaryota</taxon>
        <taxon>Fungi</taxon>
        <taxon>Dikarya</taxon>
        <taxon>Ascomycota</taxon>
        <taxon>Pezizomycotina</taxon>
        <taxon>Eurotiomycetes</taxon>
        <taxon>Chaetothyriomycetidae</taxon>
        <taxon>Phaeomoniellales</taxon>
        <taxon>Phaeomoniellaceae</taxon>
        <taxon>Phaeomoniella</taxon>
    </lineage>
</organism>
<feature type="compositionally biased region" description="Low complexity" evidence="3">
    <location>
        <begin position="1"/>
        <end position="12"/>
    </location>
</feature>
<accession>A0A0G2HAR8</accession>
<reference evidence="5 6" key="2">
    <citation type="submission" date="2015-05" db="EMBL/GenBank/DDBJ databases">
        <authorList>
            <person name="Morales-Cruz A."/>
            <person name="Amrine K.C."/>
            <person name="Cantu D."/>
        </authorList>
    </citation>
    <scope>NUCLEOTIDE SEQUENCE [LARGE SCALE GENOMIC DNA]</scope>
    <source>
        <strain evidence="5">UCRPC4</strain>
    </source>
</reference>
<evidence type="ECO:0000256" key="3">
    <source>
        <dbReference type="SAM" id="MobiDB-lite"/>
    </source>
</evidence>
<evidence type="ECO:0000313" key="6">
    <source>
        <dbReference type="Proteomes" id="UP000053317"/>
    </source>
</evidence>
<dbReference type="PANTHER" id="PTHR42107:SF1">
    <property type="entry name" value="WHIM1 DOMAIN-CONTAINING PROTEIN"/>
    <property type="match status" value="1"/>
</dbReference>
<keyword evidence="6" id="KW-1185">Reference proteome</keyword>
<dbReference type="InterPro" id="IPR028942">
    <property type="entry name" value="WHIM1_dom"/>
</dbReference>
<dbReference type="EMBL" id="LCWF01000039">
    <property type="protein sequence ID" value="KKY25690.1"/>
    <property type="molecule type" value="Genomic_DNA"/>
</dbReference>
<feature type="domain" description="WHIM1" evidence="4">
    <location>
        <begin position="155"/>
        <end position="199"/>
    </location>
</feature>
<evidence type="ECO:0000256" key="2">
    <source>
        <dbReference type="ARBA" id="ARBA00023242"/>
    </source>
</evidence>
<evidence type="ECO:0000313" key="5">
    <source>
        <dbReference type="EMBL" id="KKY25690.1"/>
    </source>
</evidence>
<evidence type="ECO:0000256" key="1">
    <source>
        <dbReference type="ARBA" id="ARBA00004123"/>
    </source>
</evidence>
<proteinExistence type="predicted"/>
<feature type="region of interest" description="Disordered" evidence="3">
    <location>
        <begin position="407"/>
        <end position="550"/>
    </location>
</feature>
<protein>
    <recommendedName>
        <fullName evidence="4">WHIM1 domain-containing protein</fullName>
    </recommendedName>
</protein>
<dbReference type="PANTHER" id="PTHR42107">
    <property type="entry name" value="YALI0D24453P"/>
    <property type="match status" value="1"/>
</dbReference>
<dbReference type="GO" id="GO:0005634">
    <property type="term" value="C:nucleus"/>
    <property type="evidence" value="ECO:0007669"/>
    <property type="project" value="UniProtKB-SubCell"/>
</dbReference>
<comment type="caution">
    <text evidence="5">The sequence shown here is derived from an EMBL/GenBank/DDBJ whole genome shotgun (WGS) entry which is preliminary data.</text>
</comment>
<feature type="region of interest" description="Disordered" evidence="3">
    <location>
        <begin position="1"/>
        <end position="67"/>
    </location>
</feature>
<evidence type="ECO:0000259" key="4">
    <source>
        <dbReference type="Pfam" id="PF15612"/>
    </source>
</evidence>
<sequence>MSDSDLTSLSSLSPPPPSDDELDKPTKPSGLARYFTPASKPNYKAKVVVPSASPPPPPKREPSPPHEFRLIDNDAIAVIVMFRSRFSDAFSRSCPHFGPAELEAGVRDTVPTEQAERLLCSLLGLCLNRKKDPEREHYGRALEEAVQNHANQWPRQWEGKNPLHGGGSFKTMTAEQRLLLLRTLVYWSLSSSTAIQAMIKESYKRARHEDDRNQPLSVQPWGRDGYKRKYWLIEGQDDTHFQIYRENNGVNAKTNVWFGVAGTIDELKVLATKLEEEGTQHAKQLQQKIISCIPIFEAGEDKRRRRDYRLARKAAFARPDPGFSLYEGRTRGKKVKYTFSDDEDYSDALSTRRSTRHSGISTPVDLGPVVTASGRQVKARQVGIYGESLLTDQRKDLDKEAEHLVMDVDAPADGEGSNIISGRPQRSKVTQTNGWSKGRGHIEDYNSLDENDSEVSDEHDWEAEDEEEDDEEPDLGASEDEAEPSEGSEDEDQDQQDSLVVQLRYHGDSYASSSSPVPPTQVTPVEHDQPQEQKHSINGNGPPGGAPVTLPALAIAPTSVAVDHTTTEAEVKTEETPVAITNSITVNHTPAEKIHQDPPTIQATDKMDTDDTSHDTEPKAARTPVVPIAMGRSA</sequence>
<gene>
    <name evidence="5" type="ORF">UCRPC4_g01603</name>
</gene>
<feature type="compositionally biased region" description="Basic and acidic residues" evidence="3">
    <location>
        <begin position="605"/>
        <end position="620"/>
    </location>
</feature>
<dbReference type="OrthoDB" id="349045at2759"/>
<comment type="subcellular location">
    <subcellularLocation>
        <location evidence="1">Nucleus</location>
    </subcellularLocation>
</comment>
<dbReference type="AlphaFoldDB" id="A0A0G2HAR8"/>
<dbReference type="Proteomes" id="UP000053317">
    <property type="component" value="Unassembled WGS sequence"/>
</dbReference>
<dbReference type="Pfam" id="PF15612">
    <property type="entry name" value="WHIM1"/>
    <property type="match status" value="1"/>
</dbReference>
<keyword evidence="2" id="KW-0539">Nucleus</keyword>